<evidence type="ECO:0000256" key="1">
    <source>
        <dbReference type="SAM" id="MobiDB-lite"/>
    </source>
</evidence>
<feature type="non-terminal residue" evidence="2">
    <location>
        <position position="1"/>
    </location>
</feature>
<dbReference type="Proteomes" id="UP001151760">
    <property type="component" value="Unassembled WGS sequence"/>
</dbReference>
<comment type="caution">
    <text evidence="2">The sequence shown here is derived from an EMBL/GenBank/DDBJ whole genome shotgun (WGS) entry which is preliminary data.</text>
</comment>
<evidence type="ECO:0000313" key="3">
    <source>
        <dbReference type="Proteomes" id="UP001151760"/>
    </source>
</evidence>
<organism evidence="2 3">
    <name type="scientific">Tanacetum coccineum</name>
    <dbReference type="NCBI Taxonomy" id="301880"/>
    <lineage>
        <taxon>Eukaryota</taxon>
        <taxon>Viridiplantae</taxon>
        <taxon>Streptophyta</taxon>
        <taxon>Embryophyta</taxon>
        <taxon>Tracheophyta</taxon>
        <taxon>Spermatophyta</taxon>
        <taxon>Magnoliopsida</taxon>
        <taxon>eudicotyledons</taxon>
        <taxon>Gunneridae</taxon>
        <taxon>Pentapetalae</taxon>
        <taxon>asterids</taxon>
        <taxon>campanulids</taxon>
        <taxon>Asterales</taxon>
        <taxon>Asteraceae</taxon>
        <taxon>Asteroideae</taxon>
        <taxon>Anthemideae</taxon>
        <taxon>Anthemidinae</taxon>
        <taxon>Tanacetum</taxon>
    </lineage>
</organism>
<reference evidence="2" key="2">
    <citation type="submission" date="2022-01" db="EMBL/GenBank/DDBJ databases">
        <authorList>
            <person name="Yamashiro T."/>
            <person name="Shiraishi A."/>
            <person name="Satake H."/>
            <person name="Nakayama K."/>
        </authorList>
    </citation>
    <scope>NUCLEOTIDE SEQUENCE</scope>
</reference>
<feature type="region of interest" description="Disordered" evidence="1">
    <location>
        <begin position="80"/>
        <end position="114"/>
    </location>
</feature>
<accession>A0ABQ5CVZ3</accession>
<gene>
    <name evidence="2" type="ORF">Tco_0911531</name>
</gene>
<proteinExistence type="predicted"/>
<dbReference type="EMBL" id="BQNB010014690">
    <property type="protein sequence ID" value="GJT31256.1"/>
    <property type="molecule type" value="Genomic_DNA"/>
</dbReference>
<evidence type="ECO:0000313" key="2">
    <source>
        <dbReference type="EMBL" id="GJT31256.1"/>
    </source>
</evidence>
<sequence length="114" mass="12385">FQLVDELDEEPAHSEPEPEPEQEGAGKEYDMERAIQMILELFQAQGHAHVRGVAIQEPVASTGPSAQPLDDTSVNIIRDAETGARSDNTSSGGDTEIAQITEELGEDVEKQENI</sequence>
<name>A0ABQ5CVZ3_9ASTR</name>
<keyword evidence="3" id="KW-1185">Reference proteome</keyword>
<feature type="region of interest" description="Disordered" evidence="1">
    <location>
        <begin position="1"/>
        <end position="30"/>
    </location>
</feature>
<reference evidence="2" key="1">
    <citation type="journal article" date="2022" name="Int. J. Mol. Sci.">
        <title>Draft Genome of Tanacetum Coccineum: Genomic Comparison of Closely Related Tanacetum-Family Plants.</title>
        <authorList>
            <person name="Yamashiro T."/>
            <person name="Shiraishi A."/>
            <person name="Nakayama K."/>
            <person name="Satake H."/>
        </authorList>
    </citation>
    <scope>NUCLEOTIDE SEQUENCE</scope>
</reference>
<protein>
    <submittedName>
        <fullName evidence="2">Uncharacterized protein</fullName>
    </submittedName>
</protein>